<comment type="caution">
    <text evidence="1">The sequence shown here is derived from an EMBL/GenBank/DDBJ whole genome shotgun (WGS) entry which is preliminary data.</text>
</comment>
<reference evidence="1 2" key="1">
    <citation type="submission" date="2018-10" db="EMBL/GenBank/DDBJ databases">
        <title>Paraburkholderia sp. 7MK8-2, isolated from soil.</title>
        <authorList>
            <person name="Gao Z.-H."/>
            <person name="Qiu L.-H."/>
        </authorList>
    </citation>
    <scope>NUCLEOTIDE SEQUENCE [LARGE SCALE GENOMIC DNA]</scope>
    <source>
        <strain evidence="1 2">7MK8-2</strain>
    </source>
</reference>
<name>A0A494XEH5_9BURK</name>
<evidence type="ECO:0000313" key="2">
    <source>
        <dbReference type="Proteomes" id="UP000280434"/>
    </source>
</evidence>
<organism evidence="1 2">
    <name type="scientific">Trinickia fusca</name>
    <dbReference type="NCBI Taxonomy" id="2419777"/>
    <lineage>
        <taxon>Bacteria</taxon>
        <taxon>Pseudomonadati</taxon>
        <taxon>Pseudomonadota</taxon>
        <taxon>Betaproteobacteria</taxon>
        <taxon>Burkholderiales</taxon>
        <taxon>Burkholderiaceae</taxon>
        <taxon>Trinickia</taxon>
    </lineage>
</organism>
<dbReference type="EMBL" id="RBZV01000006">
    <property type="protein sequence ID" value="RKP46886.1"/>
    <property type="molecule type" value="Genomic_DNA"/>
</dbReference>
<evidence type="ECO:0000313" key="1">
    <source>
        <dbReference type="EMBL" id="RKP46886.1"/>
    </source>
</evidence>
<keyword evidence="2" id="KW-1185">Reference proteome</keyword>
<protein>
    <submittedName>
        <fullName evidence="1">Uncharacterized protein</fullName>
    </submittedName>
</protein>
<proteinExistence type="predicted"/>
<gene>
    <name evidence="1" type="ORF">D7S89_16165</name>
</gene>
<dbReference type="AlphaFoldDB" id="A0A494XEH5"/>
<sequence>MSLEVNMSVNLGSMAEQMMSRFEKAFDAEERSVADTEVSDPDAMNIMLNSMFHKQAMLSSFQQIVNEGPGALKKDFDEIR</sequence>
<accession>A0A494XEH5</accession>
<dbReference type="Proteomes" id="UP000280434">
    <property type="component" value="Unassembled WGS sequence"/>
</dbReference>